<evidence type="ECO:0000313" key="3">
    <source>
        <dbReference type="Proteomes" id="UP000001542"/>
    </source>
</evidence>
<dbReference type="Gene3D" id="1.10.510.10">
    <property type="entry name" value="Transferase(Phosphotransferase) domain 1"/>
    <property type="match status" value="1"/>
</dbReference>
<dbReference type="OMA" id="EQCENNS"/>
<dbReference type="PROSITE" id="PS50011">
    <property type="entry name" value="PROTEIN_KINASE_DOM"/>
    <property type="match status" value="1"/>
</dbReference>
<dbReference type="SMR" id="A2DNE6"/>
<dbReference type="CDD" id="cd00180">
    <property type="entry name" value="PKc"/>
    <property type="match status" value="1"/>
</dbReference>
<dbReference type="PANTHER" id="PTHR24362">
    <property type="entry name" value="SERINE/THREONINE-PROTEIN KINASE NEK"/>
    <property type="match status" value="1"/>
</dbReference>
<dbReference type="PROSITE" id="PS00108">
    <property type="entry name" value="PROTEIN_KINASE_ST"/>
    <property type="match status" value="1"/>
</dbReference>
<feature type="domain" description="Protein kinase" evidence="1">
    <location>
        <begin position="14"/>
        <end position="257"/>
    </location>
</feature>
<evidence type="ECO:0000313" key="2">
    <source>
        <dbReference type="EMBL" id="EAY18134.1"/>
    </source>
</evidence>
<keyword evidence="2" id="KW-0808">Transferase</keyword>
<protein>
    <submittedName>
        <fullName evidence="2">CAMK family protein kinase</fullName>
    </submittedName>
</protein>
<dbReference type="KEGG" id="tva:5463638"/>
<dbReference type="eggNOG" id="KOG0583">
    <property type="taxonomic scope" value="Eukaryota"/>
</dbReference>
<dbReference type="SMART" id="SM00220">
    <property type="entry name" value="S_TKc"/>
    <property type="match status" value="1"/>
</dbReference>
<dbReference type="STRING" id="5722.A2DNE6"/>
<dbReference type="VEuPathDB" id="TrichDB:TVAGG3_1024730"/>
<dbReference type="AlphaFoldDB" id="A2DNE6"/>
<reference evidence="2" key="2">
    <citation type="journal article" date="2007" name="Science">
        <title>Draft genome sequence of the sexually transmitted pathogen Trichomonas vaginalis.</title>
        <authorList>
            <person name="Carlton J.M."/>
            <person name="Hirt R.P."/>
            <person name="Silva J.C."/>
            <person name="Delcher A.L."/>
            <person name="Schatz M."/>
            <person name="Zhao Q."/>
            <person name="Wortman J.R."/>
            <person name="Bidwell S.L."/>
            <person name="Alsmark U.C.M."/>
            <person name="Besteiro S."/>
            <person name="Sicheritz-Ponten T."/>
            <person name="Noel C.J."/>
            <person name="Dacks J.B."/>
            <person name="Foster P.G."/>
            <person name="Simillion C."/>
            <person name="Van de Peer Y."/>
            <person name="Miranda-Saavedra D."/>
            <person name="Barton G.J."/>
            <person name="Westrop G.D."/>
            <person name="Mueller S."/>
            <person name="Dessi D."/>
            <person name="Fiori P.L."/>
            <person name="Ren Q."/>
            <person name="Paulsen I."/>
            <person name="Zhang H."/>
            <person name="Bastida-Corcuera F.D."/>
            <person name="Simoes-Barbosa A."/>
            <person name="Brown M.T."/>
            <person name="Hayes R.D."/>
            <person name="Mukherjee M."/>
            <person name="Okumura C.Y."/>
            <person name="Schneider R."/>
            <person name="Smith A.J."/>
            <person name="Vanacova S."/>
            <person name="Villalvazo M."/>
            <person name="Haas B.J."/>
            <person name="Pertea M."/>
            <person name="Feldblyum T.V."/>
            <person name="Utterback T.R."/>
            <person name="Shu C.L."/>
            <person name="Osoegawa K."/>
            <person name="de Jong P.J."/>
            <person name="Hrdy I."/>
            <person name="Horvathova L."/>
            <person name="Zubacova Z."/>
            <person name="Dolezal P."/>
            <person name="Malik S.B."/>
            <person name="Logsdon J.M. Jr."/>
            <person name="Henze K."/>
            <person name="Gupta A."/>
            <person name="Wang C.C."/>
            <person name="Dunne R.L."/>
            <person name="Upcroft J.A."/>
            <person name="Upcroft P."/>
            <person name="White O."/>
            <person name="Salzberg S.L."/>
            <person name="Tang P."/>
            <person name="Chiu C.-H."/>
            <person name="Lee Y.-S."/>
            <person name="Embley T.M."/>
            <person name="Coombs G.H."/>
            <person name="Mottram J.C."/>
            <person name="Tachezy J."/>
            <person name="Fraser-Liggett C.M."/>
            <person name="Johnson P.J."/>
        </authorList>
    </citation>
    <scope>NUCLEOTIDE SEQUENCE [LARGE SCALE GENOMIC DNA]</scope>
    <source>
        <strain evidence="2">G3</strain>
    </source>
</reference>
<dbReference type="GO" id="GO:0005524">
    <property type="term" value="F:ATP binding"/>
    <property type="evidence" value="ECO:0007669"/>
    <property type="project" value="InterPro"/>
</dbReference>
<proteinExistence type="predicted"/>
<accession>A2DNE6</accession>
<dbReference type="VEuPathDB" id="TrichDB:TVAG_306560"/>
<organism evidence="2 3">
    <name type="scientific">Trichomonas vaginalis (strain ATCC PRA-98 / G3)</name>
    <dbReference type="NCBI Taxonomy" id="412133"/>
    <lineage>
        <taxon>Eukaryota</taxon>
        <taxon>Metamonada</taxon>
        <taxon>Parabasalia</taxon>
        <taxon>Trichomonadida</taxon>
        <taxon>Trichomonadidae</taxon>
        <taxon>Trichomonas</taxon>
    </lineage>
</organism>
<gene>
    <name evidence="2" type="ORF">TVAG_306560</name>
</gene>
<keyword evidence="3" id="KW-1185">Reference proteome</keyword>
<dbReference type="SUPFAM" id="SSF56112">
    <property type="entry name" value="Protein kinase-like (PK-like)"/>
    <property type="match status" value="1"/>
</dbReference>
<dbReference type="RefSeq" id="XP_001579120.1">
    <property type="nucleotide sequence ID" value="XM_001579070.1"/>
</dbReference>
<reference evidence="2" key="1">
    <citation type="submission" date="2006-10" db="EMBL/GenBank/DDBJ databases">
        <authorList>
            <person name="Amadeo P."/>
            <person name="Zhao Q."/>
            <person name="Wortman J."/>
            <person name="Fraser-Liggett C."/>
            <person name="Carlton J."/>
        </authorList>
    </citation>
    <scope>NUCLEOTIDE SEQUENCE</scope>
    <source>
        <strain evidence="2">G3</strain>
    </source>
</reference>
<dbReference type="InterPro" id="IPR011009">
    <property type="entry name" value="Kinase-like_dom_sf"/>
</dbReference>
<evidence type="ECO:0000259" key="1">
    <source>
        <dbReference type="PROSITE" id="PS50011"/>
    </source>
</evidence>
<dbReference type="InterPro" id="IPR008271">
    <property type="entry name" value="Ser/Thr_kinase_AS"/>
</dbReference>
<dbReference type="InterPro" id="IPR000719">
    <property type="entry name" value="Prot_kinase_dom"/>
</dbReference>
<keyword evidence="2" id="KW-0418">Kinase</keyword>
<dbReference type="InParanoid" id="A2DNE6"/>
<dbReference type="EMBL" id="DS113222">
    <property type="protein sequence ID" value="EAY18134.1"/>
    <property type="molecule type" value="Genomic_DNA"/>
</dbReference>
<dbReference type="PANTHER" id="PTHR24362:SF309">
    <property type="entry name" value="PROTEIN KINASE DOMAIN-CONTAINING PROTEIN"/>
    <property type="match status" value="1"/>
</dbReference>
<dbReference type="GO" id="GO:0004672">
    <property type="term" value="F:protein kinase activity"/>
    <property type="evidence" value="ECO:0007669"/>
    <property type="project" value="InterPro"/>
</dbReference>
<sequence>MDSNEQEFFEKQGIYYVDTIAKGGYGIIYYVYSKNYDDYFALKKIQQKHFNPNEINCLISINNPLTINLYQCFRFQGYVYMLMEFCQEDLNQFIIDQVEISPELLQKYIHGMLLAIKACHDRNIAHLDIKPSNFLLDKQGRVKVCDFGLSCQFNQDENTSEHKGTLYFMAPEVLERKEYNPKKADIWSLGVTFYYMYARCYPYMGKDRTTMLNAINENQLAKYKIHDRNLRNMVVKCLNLNPNNRPSIDELLQMEYFDTLSAGIKLQKNNRVNVRSHNAIIIKPEAKMFSDSMFKNCNNLIFKRRMSK</sequence>
<dbReference type="Proteomes" id="UP000001542">
    <property type="component" value="Unassembled WGS sequence"/>
</dbReference>
<dbReference type="Pfam" id="PF00069">
    <property type="entry name" value="Pkinase"/>
    <property type="match status" value="1"/>
</dbReference>
<name>A2DNE6_TRIV3</name>
<dbReference type="OrthoDB" id="5337378at2759"/>